<dbReference type="InterPro" id="IPR050275">
    <property type="entry name" value="PGM_Phosphatase"/>
</dbReference>
<dbReference type="Pfam" id="PF00300">
    <property type="entry name" value="His_Phos_1"/>
    <property type="match status" value="1"/>
</dbReference>
<dbReference type="Proteomes" id="UP001549047">
    <property type="component" value="Unassembled WGS sequence"/>
</dbReference>
<gene>
    <name evidence="1" type="ORF">ABID16_003486</name>
</gene>
<accession>A0ABV2J337</accession>
<dbReference type="InterPro" id="IPR001345">
    <property type="entry name" value="PG/BPGM_mutase_AS"/>
</dbReference>
<dbReference type="SUPFAM" id="SSF53254">
    <property type="entry name" value="Phosphoglycerate mutase-like"/>
    <property type="match status" value="1"/>
</dbReference>
<dbReference type="RefSeq" id="WP_354557633.1">
    <property type="nucleotide sequence ID" value="NZ_JBEPMB010000006.1"/>
</dbReference>
<dbReference type="EC" id="5.4.2.12" evidence="1"/>
<dbReference type="InterPro" id="IPR013078">
    <property type="entry name" value="His_Pase_superF_clade-1"/>
</dbReference>
<protein>
    <submittedName>
        <fullName evidence="1">Phosphoglycerate mutase</fullName>
        <ecNumber evidence="1">5.4.2.12</ecNumber>
    </submittedName>
</protein>
<proteinExistence type="predicted"/>
<organism evidence="1 2">
    <name type="scientific">Rhizobium aquaticum</name>
    <dbReference type="NCBI Taxonomy" id="1549636"/>
    <lineage>
        <taxon>Bacteria</taxon>
        <taxon>Pseudomonadati</taxon>
        <taxon>Pseudomonadota</taxon>
        <taxon>Alphaproteobacteria</taxon>
        <taxon>Hyphomicrobiales</taxon>
        <taxon>Rhizobiaceae</taxon>
        <taxon>Rhizobium/Agrobacterium group</taxon>
        <taxon>Rhizobium</taxon>
    </lineage>
</organism>
<comment type="caution">
    <text evidence="1">The sequence shown here is derived from an EMBL/GenBank/DDBJ whole genome shotgun (WGS) entry which is preliminary data.</text>
</comment>
<dbReference type="EMBL" id="JBEPMB010000006">
    <property type="protein sequence ID" value="MET3615143.1"/>
    <property type="molecule type" value="Genomic_DNA"/>
</dbReference>
<dbReference type="PIRSF" id="PIRSF000709">
    <property type="entry name" value="6PFK_2-Ptase"/>
    <property type="match status" value="1"/>
</dbReference>
<dbReference type="GO" id="GO:0004619">
    <property type="term" value="F:phosphoglycerate mutase activity"/>
    <property type="evidence" value="ECO:0007669"/>
    <property type="project" value="UniProtKB-EC"/>
</dbReference>
<dbReference type="PANTHER" id="PTHR48100">
    <property type="entry name" value="BROAD-SPECIFICITY PHOSPHATASE YOR283W-RELATED"/>
    <property type="match status" value="1"/>
</dbReference>
<sequence length="200" mass="22257">MVPDVPIYLIRHGQTDWNAEGRFQGQHDIPLNDIGRGQASRNGILLQKLIGDRVSDFAFVSSPMTRTRQTMELVRTSMGLEPTSYGTNDALIELSFGDWEGHTLAELKVLFPEAMHRREADKWNFVPPGERAESYEILSWRVSGWLQSVSEPTVCVTHGGVMRSIIKLCAASGAIEASETDIRQDSILKLDTGTLTWIAA</sequence>
<evidence type="ECO:0000313" key="1">
    <source>
        <dbReference type="EMBL" id="MET3615143.1"/>
    </source>
</evidence>
<name>A0ABV2J337_9HYPH</name>
<dbReference type="CDD" id="cd07067">
    <property type="entry name" value="HP_PGM_like"/>
    <property type="match status" value="1"/>
</dbReference>
<dbReference type="Gene3D" id="3.40.50.1240">
    <property type="entry name" value="Phosphoglycerate mutase-like"/>
    <property type="match status" value="1"/>
</dbReference>
<dbReference type="PROSITE" id="PS00175">
    <property type="entry name" value="PG_MUTASE"/>
    <property type="match status" value="1"/>
</dbReference>
<keyword evidence="2" id="KW-1185">Reference proteome</keyword>
<dbReference type="SMART" id="SM00855">
    <property type="entry name" value="PGAM"/>
    <property type="match status" value="1"/>
</dbReference>
<dbReference type="InterPro" id="IPR029033">
    <property type="entry name" value="His_PPase_superfam"/>
</dbReference>
<reference evidence="1 2" key="1">
    <citation type="submission" date="2024-06" db="EMBL/GenBank/DDBJ databases">
        <title>Genomic Encyclopedia of Type Strains, Phase IV (KMG-IV): sequencing the most valuable type-strain genomes for metagenomic binning, comparative biology and taxonomic classification.</title>
        <authorList>
            <person name="Goeker M."/>
        </authorList>
    </citation>
    <scope>NUCLEOTIDE SEQUENCE [LARGE SCALE GENOMIC DNA]</scope>
    <source>
        <strain evidence="1 2">DSM 29780</strain>
    </source>
</reference>
<keyword evidence="1" id="KW-0413">Isomerase</keyword>
<evidence type="ECO:0000313" key="2">
    <source>
        <dbReference type="Proteomes" id="UP001549047"/>
    </source>
</evidence>
<dbReference type="PANTHER" id="PTHR48100:SF59">
    <property type="entry name" value="ADENOSYLCOBALAMIN_ALPHA-RIBAZOLE PHOSPHATASE"/>
    <property type="match status" value="1"/>
</dbReference>